<evidence type="ECO:0000313" key="3">
    <source>
        <dbReference type="Proteomes" id="UP001172457"/>
    </source>
</evidence>
<evidence type="ECO:0000256" key="1">
    <source>
        <dbReference type="SAM" id="Phobius"/>
    </source>
</evidence>
<accession>A0AA38TE63</accession>
<organism evidence="2 3">
    <name type="scientific">Centaurea solstitialis</name>
    <name type="common">yellow star-thistle</name>
    <dbReference type="NCBI Taxonomy" id="347529"/>
    <lineage>
        <taxon>Eukaryota</taxon>
        <taxon>Viridiplantae</taxon>
        <taxon>Streptophyta</taxon>
        <taxon>Embryophyta</taxon>
        <taxon>Tracheophyta</taxon>
        <taxon>Spermatophyta</taxon>
        <taxon>Magnoliopsida</taxon>
        <taxon>eudicotyledons</taxon>
        <taxon>Gunneridae</taxon>
        <taxon>Pentapetalae</taxon>
        <taxon>asterids</taxon>
        <taxon>campanulids</taxon>
        <taxon>Asterales</taxon>
        <taxon>Asteraceae</taxon>
        <taxon>Carduoideae</taxon>
        <taxon>Cardueae</taxon>
        <taxon>Centaureinae</taxon>
        <taxon>Centaurea</taxon>
    </lineage>
</organism>
<feature type="transmembrane region" description="Helical" evidence="1">
    <location>
        <begin position="12"/>
        <end position="29"/>
    </location>
</feature>
<name>A0AA38TE63_9ASTR</name>
<reference evidence="2" key="1">
    <citation type="submission" date="2023-03" db="EMBL/GenBank/DDBJ databases">
        <title>Chromosome-scale reference genome and RAD-based genetic map of yellow starthistle (Centaurea solstitialis) reveal putative structural variation and QTLs associated with invader traits.</title>
        <authorList>
            <person name="Reatini B."/>
            <person name="Cang F.A."/>
            <person name="Jiang Q."/>
            <person name="Mckibben M.T.W."/>
            <person name="Barker M.S."/>
            <person name="Rieseberg L.H."/>
            <person name="Dlugosch K.M."/>
        </authorList>
    </citation>
    <scope>NUCLEOTIDE SEQUENCE</scope>
    <source>
        <strain evidence="2">CAN-66</strain>
        <tissue evidence="2">Leaf</tissue>
    </source>
</reference>
<proteinExistence type="predicted"/>
<dbReference type="PANTHER" id="PTHR35307">
    <property type="entry name" value="PROTEIN, PUTATIVE-RELATED"/>
    <property type="match status" value="1"/>
</dbReference>
<keyword evidence="1" id="KW-1133">Transmembrane helix</keyword>
<dbReference type="AlphaFoldDB" id="A0AA38TE63"/>
<keyword evidence="1" id="KW-0472">Membrane</keyword>
<keyword evidence="3" id="KW-1185">Reference proteome</keyword>
<dbReference type="Proteomes" id="UP001172457">
    <property type="component" value="Chromosome 3"/>
</dbReference>
<comment type="caution">
    <text evidence="2">The sequence shown here is derived from an EMBL/GenBank/DDBJ whole genome shotgun (WGS) entry which is preliminary data.</text>
</comment>
<dbReference type="PANTHER" id="PTHR35307:SF3">
    <property type="entry name" value="DUF4220 DOMAIN-CONTAINING PROTEIN"/>
    <property type="match status" value="1"/>
</dbReference>
<keyword evidence="1" id="KW-0812">Transmembrane</keyword>
<sequence>MTWHSPKDAIPWVGLYVAVASLICTLAMAADVFHGLRQRKLWFPCRFFTINAASITLIAITMKLQVDLTTDIPYDQFGKYLGIGFLFTMLANCLPSLGG</sequence>
<gene>
    <name evidence="2" type="ORF">OSB04_013932</name>
</gene>
<feature type="transmembrane region" description="Helical" evidence="1">
    <location>
        <begin position="41"/>
        <end position="60"/>
    </location>
</feature>
<dbReference type="EMBL" id="JARYMX010000003">
    <property type="protein sequence ID" value="KAJ9559318.1"/>
    <property type="molecule type" value="Genomic_DNA"/>
</dbReference>
<evidence type="ECO:0000313" key="2">
    <source>
        <dbReference type="EMBL" id="KAJ9559318.1"/>
    </source>
</evidence>
<feature type="transmembrane region" description="Helical" evidence="1">
    <location>
        <begin position="80"/>
        <end position="98"/>
    </location>
</feature>
<protein>
    <submittedName>
        <fullName evidence="2">Uncharacterized protein</fullName>
    </submittedName>
</protein>